<reference evidence="2 3" key="1">
    <citation type="journal article" date="2007" name="J. Bacteriol.">
        <title>Whole-genome analysis of the methyl tert-butyl ether-degrading beta-proteobacterium Methylibium petroleiphilum PM1.</title>
        <authorList>
            <person name="Kane S.R."/>
            <person name="Chakicherla A.Y."/>
            <person name="Chain P.S.G."/>
            <person name="Schmidt R."/>
            <person name="Shin M.W."/>
            <person name="Legler T.C."/>
            <person name="Scow K.M."/>
            <person name="Larimer F.W."/>
            <person name="Lucas S.M."/>
            <person name="Richardson P.M."/>
            <person name="Hristova K.R."/>
        </authorList>
    </citation>
    <scope>NUCLEOTIDE SEQUENCE [LARGE SCALE GENOMIC DNA]</scope>
    <source>
        <strain evidence="3">ATCC BAA-1232 / LMG 22953 / PM1</strain>
    </source>
</reference>
<keyword evidence="1" id="KW-0812">Transmembrane</keyword>
<evidence type="ECO:0000313" key="3">
    <source>
        <dbReference type="Proteomes" id="UP000000366"/>
    </source>
</evidence>
<keyword evidence="3" id="KW-1185">Reference proteome</keyword>
<dbReference type="KEGG" id="mpt:Mpe_A2777"/>
<name>A2SJJ2_METPP</name>
<evidence type="ECO:0000313" key="2">
    <source>
        <dbReference type="EMBL" id="ABM95731.1"/>
    </source>
</evidence>
<dbReference type="eggNOG" id="ENOG50300YR">
    <property type="taxonomic scope" value="Bacteria"/>
</dbReference>
<sequence length="88" mass="9568">MLEGLSSVTVIDLVIGLTLFEGLALALYHRRTGKGVPVGDFAVNLVSGLCLMLALRAAVTDAAWYWIGLWLTVAGGAHATDLMRRWRR</sequence>
<dbReference type="EMBL" id="CP000555">
    <property type="protein sequence ID" value="ABM95731.1"/>
    <property type="molecule type" value="Genomic_DNA"/>
</dbReference>
<dbReference type="HOGENOM" id="CLU_165445_0_0_4"/>
<keyword evidence="1" id="KW-0472">Membrane</keyword>
<keyword evidence="1" id="KW-1133">Transmembrane helix</keyword>
<evidence type="ECO:0000256" key="1">
    <source>
        <dbReference type="SAM" id="Phobius"/>
    </source>
</evidence>
<dbReference type="RefSeq" id="WP_011830360.1">
    <property type="nucleotide sequence ID" value="NC_008825.1"/>
</dbReference>
<feature type="transmembrane region" description="Helical" evidence="1">
    <location>
        <begin position="64"/>
        <end position="83"/>
    </location>
</feature>
<organism evidence="2 3">
    <name type="scientific">Methylibium petroleiphilum (strain ATCC BAA-1232 / LMG 22953 / PM1)</name>
    <dbReference type="NCBI Taxonomy" id="420662"/>
    <lineage>
        <taxon>Bacteria</taxon>
        <taxon>Pseudomonadati</taxon>
        <taxon>Pseudomonadota</taxon>
        <taxon>Betaproteobacteria</taxon>
        <taxon>Burkholderiales</taxon>
        <taxon>Sphaerotilaceae</taxon>
        <taxon>Methylibium</taxon>
    </lineage>
</organism>
<protein>
    <recommendedName>
        <fullName evidence="4">Transmembrane protein</fullName>
    </recommendedName>
</protein>
<feature type="transmembrane region" description="Helical" evidence="1">
    <location>
        <begin position="41"/>
        <end position="58"/>
    </location>
</feature>
<gene>
    <name evidence="2" type="ordered locus">Mpe_A2777</name>
</gene>
<accession>A2SJJ2</accession>
<dbReference type="AlphaFoldDB" id="A2SJJ2"/>
<proteinExistence type="predicted"/>
<feature type="transmembrane region" description="Helical" evidence="1">
    <location>
        <begin position="6"/>
        <end position="29"/>
    </location>
</feature>
<evidence type="ECO:0008006" key="4">
    <source>
        <dbReference type="Google" id="ProtNLM"/>
    </source>
</evidence>
<dbReference type="STRING" id="420662.Mpe_A2777"/>
<dbReference type="Proteomes" id="UP000000366">
    <property type="component" value="Chromosome"/>
</dbReference>